<comment type="caution">
    <text evidence="3">The sequence shown here is derived from an EMBL/GenBank/DDBJ whole genome shotgun (WGS) entry which is preliminary data.</text>
</comment>
<feature type="compositionally biased region" description="Polar residues" evidence="1">
    <location>
        <begin position="66"/>
        <end position="78"/>
    </location>
</feature>
<evidence type="ECO:0000313" key="4">
    <source>
        <dbReference type="Proteomes" id="UP000654918"/>
    </source>
</evidence>
<sequence length="78" mass="8660">MPPSPSLLAKCSSTIWCSLRNLPLWAVVLLVLLLGAIRQLVLPSRRPTTTVADKNQNKKKKRSPSPDASSPIEQRTKR</sequence>
<feature type="region of interest" description="Disordered" evidence="1">
    <location>
        <begin position="45"/>
        <end position="78"/>
    </location>
</feature>
<keyword evidence="2" id="KW-0812">Transmembrane</keyword>
<reference evidence="3" key="1">
    <citation type="journal article" date="2020" name="Phytopathology">
        <title>Genome Sequence Resources of Colletotrichum truncatum, C. plurivorum, C. musicola, and C. sojae: Four Species Pathogenic to Soybean (Glycine max).</title>
        <authorList>
            <person name="Rogerio F."/>
            <person name="Boufleur T.R."/>
            <person name="Ciampi-Guillardi M."/>
            <person name="Sukno S.A."/>
            <person name="Thon M.R."/>
            <person name="Massola Junior N.S."/>
            <person name="Baroncelli R."/>
        </authorList>
    </citation>
    <scope>NUCLEOTIDE SEQUENCE</scope>
    <source>
        <strain evidence="3">LFN00145</strain>
    </source>
</reference>
<name>A0A8H6K9T3_9PEZI</name>
<accession>A0A8H6K9T3</accession>
<proteinExistence type="predicted"/>
<keyword evidence="2" id="KW-0472">Membrane</keyword>
<feature type="transmembrane region" description="Helical" evidence="2">
    <location>
        <begin position="22"/>
        <end position="41"/>
    </location>
</feature>
<dbReference type="EMBL" id="WIGO01000142">
    <property type="protein sequence ID" value="KAF6827190.1"/>
    <property type="molecule type" value="Genomic_DNA"/>
</dbReference>
<organism evidence="3 4">
    <name type="scientific">Colletotrichum plurivorum</name>
    <dbReference type="NCBI Taxonomy" id="2175906"/>
    <lineage>
        <taxon>Eukaryota</taxon>
        <taxon>Fungi</taxon>
        <taxon>Dikarya</taxon>
        <taxon>Ascomycota</taxon>
        <taxon>Pezizomycotina</taxon>
        <taxon>Sordariomycetes</taxon>
        <taxon>Hypocreomycetidae</taxon>
        <taxon>Glomerellales</taxon>
        <taxon>Glomerellaceae</taxon>
        <taxon>Colletotrichum</taxon>
        <taxon>Colletotrichum orchidearum species complex</taxon>
    </lineage>
</organism>
<gene>
    <name evidence="3" type="ORF">CPLU01_09263</name>
</gene>
<dbReference type="Proteomes" id="UP000654918">
    <property type="component" value="Unassembled WGS sequence"/>
</dbReference>
<evidence type="ECO:0000256" key="1">
    <source>
        <dbReference type="SAM" id="MobiDB-lite"/>
    </source>
</evidence>
<evidence type="ECO:0000256" key="2">
    <source>
        <dbReference type="SAM" id="Phobius"/>
    </source>
</evidence>
<dbReference type="AlphaFoldDB" id="A0A8H6K9T3"/>
<protein>
    <submittedName>
        <fullName evidence="3">Uncharacterized protein</fullName>
    </submittedName>
</protein>
<keyword evidence="2" id="KW-1133">Transmembrane helix</keyword>
<evidence type="ECO:0000313" key="3">
    <source>
        <dbReference type="EMBL" id="KAF6827190.1"/>
    </source>
</evidence>
<keyword evidence="4" id="KW-1185">Reference proteome</keyword>